<evidence type="ECO:0000313" key="1">
    <source>
        <dbReference type="EMBL" id="MDN4607198.1"/>
    </source>
</evidence>
<dbReference type="RefSeq" id="WP_301242743.1">
    <property type="nucleotide sequence ID" value="NZ_JAROCC010000004.1"/>
</dbReference>
<evidence type="ECO:0000313" key="2">
    <source>
        <dbReference type="Proteomes" id="UP001175097"/>
    </source>
</evidence>
<sequence length="60" mass="6684">MNEISSNNNYFLFFKSTAPETIGTTETKDAVQILIGVRKPKINIAIPNIISPIPNELPRL</sequence>
<comment type="caution">
    <text evidence="1">The sequence shown here is derived from an EMBL/GenBank/DDBJ whole genome shotgun (WGS) entry which is preliminary data.</text>
</comment>
<proteinExistence type="predicted"/>
<dbReference type="EMBL" id="JAROCC010000004">
    <property type="protein sequence ID" value="MDN4607198.1"/>
    <property type="molecule type" value="Genomic_DNA"/>
</dbReference>
<reference evidence="1" key="1">
    <citation type="submission" date="2023-03" db="EMBL/GenBank/DDBJ databases">
        <title>MT1 and MT2 Draft Genomes of Novel Species.</title>
        <authorList>
            <person name="Venkateswaran K."/>
        </authorList>
    </citation>
    <scope>NUCLEOTIDE SEQUENCE</scope>
    <source>
        <strain evidence="1">F6_3S_P_2</strain>
    </source>
</reference>
<gene>
    <name evidence="1" type="ORF">P5G49_06840</name>
</gene>
<keyword evidence="2" id="KW-1185">Reference proteome</keyword>
<name>A0ABT8JQX9_9BACL</name>
<organism evidence="1 2">
    <name type="scientific">Sporosarcina highlanderae</name>
    <dbReference type="NCBI Taxonomy" id="3035916"/>
    <lineage>
        <taxon>Bacteria</taxon>
        <taxon>Bacillati</taxon>
        <taxon>Bacillota</taxon>
        <taxon>Bacilli</taxon>
        <taxon>Bacillales</taxon>
        <taxon>Caryophanaceae</taxon>
        <taxon>Sporosarcina</taxon>
    </lineage>
</organism>
<protein>
    <submittedName>
        <fullName evidence="1">Uncharacterized protein</fullName>
    </submittedName>
</protein>
<dbReference type="Proteomes" id="UP001175097">
    <property type="component" value="Unassembled WGS sequence"/>
</dbReference>
<accession>A0ABT8JQX9</accession>